<evidence type="ECO:0000313" key="2">
    <source>
        <dbReference type="RefSeq" id="XP_014475642.1"/>
    </source>
</evidence>
<evidence type="ECO:0000313" key="1">
    <source>
        <dbReference type="Proteomes" id="UP000515204"/>
    </source>
</evidence>
<dbReference type="KEGG" id="dqu:106744967"/>
<dbReference type="AlphaFoldDB" id="A0A6P3XBJ2"/>
<keyword evidence="1" id="KW-1185">Reference proteome</keyword>
<dbReference type="RefSeq" id="XP_014475642.1">
    <property type="nucleotide sequence ID" value="XM_014620156.1"/>
</dbReference>
<gene>
    <name evidence="2" type="primary">LOC106744967</name>
</gene>
<reference evidence="2" key="1">
    <citation type="submission" date="2025-08" db="UniProtKB">
        <authorList>
            <consortium name="RefSeq"/>
        </authorList>
    </citation>
    <scope>IDENTIFICATION</scope>
</reference>
<protein>
    <submittedName>
        <fullName evidence="2">Uncharacterized protein LOC106744967 isoform X1</fullName>
    </submittedName>
</protein>
<accession>A0A6P3XBJ2</accession>
<organism evidence="1 2">
    <name type="scientific">Dinoponera quadriceps</name>
    <name type="common">South American ant</name>
    <dbReference type="NCBI Taxonomy" id="609295"/>
    <lineage>
        <taxon>Eukaryota</taxon>
        <taxon>Metazoa</taxon>
        <taxon>Ecdysozoa</taxon>
        <taxon>Arthropoda</taxon>
        <taxon>Hexapoda</taxon>
        <taxon>Insecta</taxon>
        <taxon>Pterygota</taxon>
        <taxon>Neoptera</taxon>
        <taxon>Endopterygota</taxon>
        <taxon>Hymenoptera</taxon>
        <taxon>Apocrita</taxon>
        <taxon>Aculeata</taxon>
        <taxon>Formicoidea</taxon>
        <taxon>Formicidae</taxon>
        <taxon>Ponerinae</taxon>
        <taxon>Ponerini</taxon>
        <taxon>Dinoponera</taxon>
    </lineage>
</organism>
<name>A0A6P3XBJ2_DINQU</name>
<sequence>MASTSRNPLTLTVVVQTSIIMLNFCFVECAGVTCLNFGHSCWGAHGKRSDVQDASGLRVLAAKALLSEFPQNGIASSSKAQWLLSRLVAGQPVLPDKYRVRWNNIPKGKTYVPAKWERDTTSTDNENLESIRVPIDNANEKKVNNAKGTMCSTNEKPEKNIAEILLVSPDEYEKPIKNLQNFDILKFLVNFVFSSVLDKFVDNIIVSLYRILTINVFLRPQNMRNGKME</sequence>
<dbReference type="Proteomes" id="UP000515204">
    <property type="component" value="Unplaced"/>
</dbReference>
<proteinExistence type="predicted"/>
<dbReference type="GeneID" id="106744967"/>
<dbReference type="CTD" id="41711"/>
<dbReference type="OrthoDB" id="6367990at2759"/>